<dbReference type="SUPFAM" id="SSF109604">
    <property type="entry name" value="HD-domain/PDEase-like"/>
    <property type="match status" value="1"/>
</dbReference>
<name>A0A316HHZ8_9SPHI</name>
<dbReference type="Pfam" id="PF01966">
    <property type="entry name" value="HD"/>
    <property type="match status" value="1"/>
</dbReference>
<sequence>MKLADNLYGQFEIELVLADLLYSTPVQRLRNVHQGGAIFLVNPAINHTRYQHSVGVMYLVKWLGGSMEEQIAALLHDASHTAFSHVADYIFENLNEDYHESIFEDVIVQSEVPAILKRHGYSIDILFNQQHKILEQPLPALCADRVDYTLRDLYHAGLITLAEVKCFLTQLVLQDDKIALLSGGSALWISNKFLQLNNNYFKKPEHVYANIKMAGLLKYALQNGVINTGDLLKDDFDVLALLMKDTECNISLEDIKSMSRFKHFAAEHATALFKKRELHPAVLYSASA</sequence>
<dbReference type="SMART" id="SM00471">
    <property type="entry name" value="HDc"/>
    <property type="match status" value="1"/>
</dbReference>
<dbReference type="InterPro" id="IPR050135">
    <property type="entry name" value="dGTPase-like"/>
</dbReference>
<evidence type="ECO:0000313" key="2">
    <source>
        <dbReference type="EMBL" id="PWK79610.1"/>
    </source>
</evidence>
<protein>
    <recommendedName>
        <fullName evidence="1">HD/PDEase domain-containing protein</fullName>
    </recommendedName>
</protein>
<gene>
    <name evidence="2" type="ORF">LX99_00067</name>
</gene>
<dbReference type="EMBL" id="QGHA01000001">
    <property type="protein sequence ID" value="PWK79610.1"/>
    <property type="molecule type" value="Genomic_DNA"/>
</dbReference>
<dbReference type="PANTHER" id="PTHR11373:SF41">
    <property type="entry name" value="METAL-DEPENDENT PHOSPHOHYDROLASE"/>
    <property type="match status" value="1"/>
</dbReference>
<comment type="caution">
    <text evidence="2">The sequence shown here is derived from an EMBL/GenBank/DDBJ whole genome shotgun (WGS) entry which is preliminary data.</text>
</comment>
<reference evidence="2 3" key="1">
    <citation type="submission" date="2018-05" db="EMBL/GenBank/DDBJ databases">
        <title>Genomic Encyclopedia of Archaeal and Bacterial Type Strains, Phase II (KMG-II): from individual species to whole genera.</title>
        <authorList>
            <person name="Goeker M."/>
        </authorList>
    </citation>
    <scope>NUCLEOTIDE SEQUENCE [LARGE SCALE GENOMIC DNA]</scope>
    <source>
        <strain evidence="2 3">DSM 19975</strain>
    </source>
</reference>
<accession>A0A316HHZ8</accession>
<dbReference type="GO" id="GO:0006203">
    <property type="term" value="P:dGTP catabolic process"/>
    <property type="evidence" value="ECO:0007669"/>
    <property type="project" value="TreeGrafter"/>
</dbReference>
<dbReference type="CDD" id="cd00077">
    <property type="entry name" value="HDc"/>
    <property type="match status" value="1"/>
</dbReference>
<dbReference type="InterPro" id="IPR003607">
    <property type="entry name" value="HD/PDEase_dom"/>
</dbReference>
<organism evidence="2 3">
    <name type="scientific">Mucilaginibacter oryzae</name>
    <dbReference type="NCBI Taxonomy" id="468058"/>
    <lineage>
        <taxon>Bacteria</taxon>
        <taxon>Pseudomonadati</taxon>
        <taxon>Bacteroidota</taxon>
        <taxon>Sphingobacteriia</taxon>
        <taxon>Sphingobacteriales</taxon>
        <taxon>Sphingobacteriaceae</taxon>
        <taxon>Mucilaginibacter</taxon>
    </lineage>
</organism>
<dbReference type="Proteomes" id="UP000245678">
    <property type="component" value="Unassembled WGS sequence"/>
</dbReference>
<evidence type="ECO:0000313" key="3">
    <source>
        <dbReference type="Proteomes" id="UP000245678"/>
    </source>
</evidence>
<proteinExistence type="predicted"/>
<dbReference type="RefSeq" id="WP_109605381.1">
    <property type="nucleotide sequence ID" value="NZ_QGHA01000001.1"/>
</dbReference>
<dbReference type="InterPro" id="IPR006674">
    <property type="entry name" value="HD_domain"/>
</dbReference>
<feature type="domain" description="HD/PDEase" evidence="1">
    <location>
        <begin position="45"/>
        <end position="158"/>
    </location>
</feature>
<dbReference type="Gene3D" id="1.10.3210.10">
    <property type="entry name" value="Hypothetical protein af1432"/>
    <property type="match status" value="1"/>
</dbReference>
<evidence type="ECO:0000259" key="1">
    <source>
        <dbReference type="SMART" id="SM00471"/>
    </source>
</evidence>
<dbReference type="PANTHER" id="PTHR11373">
    <property type="entry name" value="DEOXYNUCLEOSIDE TRIPHOSPHATE TRIPHOSPHOHYDROLASE"/>
    <property type="match status" value="1"/>
</dbReference>
<dbReference type="AlphaFoldDB" id="A0A316HHZ8"/>
<dbReference type="GO" id="GO:0008832">
    <property type="term" value="F:dGTPase activity"/>
    <property type="evidence" value="ECO:0007669"/>
    <property type="project" value="TreeGrafter"/>
</dbReference>
<keyword evidence="3" id="KW-1185">Reference proteome</keyword>